<reference evidence="3" key="1">
    <citation type="submission" date="2015-07" db="EMBL/GenBank/DDBJ databases">
        <authorList>
            <person name="Rodrigo-Torres Lidia"/>
            <person name="Arahal R.David."/>
        </authorList>
    </citation>
    <scope>NUCLEOTIDE SEQUENCE [LARGE SCALE GENOMIC DNA]</scope>
    <source>
        <strain evidence="3">CECT 5112</strain>
    </source>
</reference>
<keyword evidence="3" id="KW-1185">Reference proteome</keyword>
<evidence type="ECO:0000313" key="2">
    <source>
        <dbReference type="EMBL" id="CTQ66794.1"/>
    </source>
</evidence>
<dbReference type="EMBL" id="CXWD01000004">
    <property type="protein sequence ID" value="CTQ66794.1"/>
    <property type="molecule type" value="Genomic_DNA"/>
</dbReference>
<dbReference type="RefSeq" id="WP_055670962.1">
    <property type="nucleotide sequence ID" value="NZ_CXWD01000004.1"/>
</dbReference>
<name>A0A0M6ZZ42_9HYPH</name>
<feature type="domain" description="GH18" evidence="1">
    <location>
        <begin position="4"/>
        <end position="266"/>
    </location>
</feature>
<dbReference type="OrthoDB" id="7183084at2"/>
<dbReference type="STRING" id="388408.LAX5112_01095"/>
<dbReference type="GO" id="GO:0005975">
    <property type="term" value="P:carbohydrate metabolic process"/>
    <property type="evidence" value="ECO:0007669"/>
    <property type="project" value="InterPro"/>
</dbReference>
<sequence>MPNQKFTAFWLGYVPSGPGAGPVLEDTPSYIDTVILAFANLYPSNTTCTGFLQKSNSQDAIRSGIAGIRKDNPDTKILLSLIGTPNPSVGWNTGITNPDQFGSWCANLADEWDLDGFDVDNEDLDSFPGQPFVDAVIGMRKAMPDKIITLDSYIFDRDKTVIHDLAKYVDYINTIAYFLDFDDMTQLVEQYATVIAPEKISIGVKSDKVGPISQGTSLSETKQLTTWNPSMGPKYGMTLWNLSSDIKQVTGEPDGAWAKVIHDNLP</sequence>
<dbReference type="InterPro" id="IPR001223">
    <property type="entry name" value="Glyco_hydro18_cat"/>
</dbReference>
<dbReference type="Proteomes" id="UP000053235">
    <property type="component" value="Unassembled WGS sequence"/>
</dbReference>
<dbReference type="SUPFAM" id="SSF51445">
    <property type="entry name" value="(Trans)glycosidases"/>
    <property type="match status" value="1"/>
</dbReference>
<accession>A0A0M6ZZ42</accession>
<protein>
    <submittedName>
        <fullName evidence="2">Glycosyl hydrolases family 18</fullName>
    </submittedName>
</protein>
<gene>
    <name evidence="2" type="ORF">LAX5112_01095</name>
</gene>
<dbReference type="InterPro" id="IPR017853">
    <property type="entry name" value="GH"/>
</dbReference>
<keyword evidence="2" id="KW-0378">Hydrolase</keyword>
<dbReference type="GO" id="GO:0016787">
    <property type="term" value="F:hydrolase activity"/>
    <property type="evidence" value="ECO:0007669"/>
    <property type="project" value="UniProtKB-KW"/>
</dbReference>
<dbReference type="Gene3D" id="3.20.20.80">
    <property type="entry name" value="Glycosidases"/>
    <property type="match status" value="1"/>
</dbReference>
<proteinExistence type="predicted"/>
<organism evidence="2 3">
    <name type="scientific">Roseibium alexandrii</name>
    <dbReference type="NCBI Taxonomy" id="388408"/>
    <lineage>
        <taxon>Bacteria</taxon>
        <taxon>Pseudomonadati</taxon>
        <taxon>Pseudomonadota</taxon>
        <taxon>Alphaproteobacteria</taxon>
        <taxon>Hyphomicrobiales</taxon>
        <taxon>Stappiaceae</taxon>
        <taxon>Roseibium</taxon>
    </lineage>
</organism>
<dbReference type="PROSITE" id="PS51910">
    <property type="entry name" value="GH18_2"/>
    <property type="match status" value="1"/>
</dbReference>
<evidence type="ECO:0000259" key="1">
    <source>
        <dbReference type="PROSITE" id="PS51910"/>
    </source>
</evidence>
<dbReference type="AlphaFoldDB" id="A0A0M6ZZ42"/>
<dbReference type="Pfam" id="PF00704">
    <property type="entry name" value="Glyco_hydro_18"/>
    <property type="match status" value="1"/>
</dbReference>
<evidence type="ECO:0000313" key="3">
    <source>
        <dbReference type="Proteomes" id="UP000053235"/>
    </source>
</evidence>